<dbReference type="EMBL" id="JAERRC010000012">
    <property type="protein sequence ID" value="MBL0704787.1"/>
    <property type="molecule type" value="Genomic_DNA"/>
</dbReference>
<protein>
    <recommendedName>
        <fullName evidence="3">DUF222 domain-containing protein</fullName>
    </recommendedName>
</protein>
<name>A0ABS1K1K2_9MICC</name>
<keyword evidence="2" id="KW-1185">Reference proteome</keyword>
<organism evidence="1 2">
    <name type="scientific">Sinomonas cellulolyticus</name>
    <dbReference type="NCBI Taxonomy" id="2801916"/>
    <lineage>
        <taxon>Bacteria</taxon>
        <taxon>Bacillati</taxon>
        <taxon>Actinomycetota</taxon>
        <taxon>Actinomycetes</taxon>
        <taxon>Micrococcales</taxon>
        <taxon>Micrococcaceae</taxon>
        <taxon>Sinomonas</taxon>
    </lineage>
</organism>
<gene>
    <name evidence="1" type="ORF">JJE72_04600</name>
</gene>
<sequence length="168" mass="17593">MSLKSLLGALAQTPLSPLVLEEPRFESVAVRTAQDCLQVEVVLASLGFVALGAVRASARFTALLERTDADGVRHRREVATIEAAVADFRRAGVGRARAELEVLGAPLERLSPRAGAARSEEVSVVHAAFSDLVITDPTHRLLSRVRGHWALTGAPLAAGTAAAGAVSL</sequence>
<comment type="caution">
    <text evidence="1">The sequence shown here is derived from an EMBL/GenBank/DDBJ whole genome shotgun (WGS) entry which is preliminary data.</text>
</comment>
<proteinExistence type="predicted"/>
<dbReference type="Proteomes" id="UP000639051">
    <property type="component" value="Unassembled WGS sequence"/>
</dbReference>
<accession>A0ABS1K1K2</accession>
<evidence type="ECO:0000313" key="1">
    <source>
        <dbReference type="EMBL" id="MBL0704787.1"/>
    </source>
</evidence>
<dbReference type="RefSeq" id="WP_189693182.1">
    <property type="nucleotide sequence ID" value="NZ_BNCM01000004.1"/>
</dbReference>
<evidence type="ECO:0008006" key="3">
    <source>
        <dbReference type="Google" id="ProtNLM"/>
    </source>
</evidence>
<reference evidence="1 2" key="1">
    <citation type="submission" date="2021-01" db="EMBL/GenBank/DDBJ databases">
        <title>Genome public.</title>
        <authorList>
            <person name="Liu C."/>
            <person name="Sun Q."/>
        </authorList>
    </citation>
    <scope>NUCLEOTIDE SEQUENCE [LARGE SCALE GENOMIC DNA]</scope>
    <source>
        <strain evidence="1 2">JC656</strain>
    </source>
</reference>
<evidence type="ECO:0000313" key="2">
    <source>
        <dbReference type="Proteomes" id="UP000639051"/>
    </source>
</evidence>